<evidence type="ECO:0000259" key="1">
    <source>
        <dbReference type="Pfam" id="PF13840"/>
    </source>
</evidence>
<dbReference type="InterPro" id="IPR027795">
    <property type="entry name" value="CASTOR_ACT_dom"/>
</dbReference>
<dbReference type="Gene3D" id="3.30.2130.10">
    <property type="entry name" value="VC0802-like"/>
    <property type="match status" value="2"/>
</dbReference>
<evidence type="ECO:0000259" key="2">
    <source>
        <dbReference type="Pfam" id="PF21389"/>
    </source>
</evidence>
<dbReference type="GO" id="GO:0006520">
    <property type="term" value="P:amino acid metabolic process"/>
    <property type="evidence" value="ECO:0007669"/>
    <property type="project" value="UniProtKB-ARBA"/>
</dbReference>
<dbReference type="EMBL" id="CAJVPL010000436">
    <property type="protein sequence ID" value="CAG8496896.1"/>
    <property type="molecule type" value="Genomic_DNA"/>
</dbReference>
<feature type="domain" description="Cytosolic arginine sensor for mTORC1 subunit 1/2 ACT-like" evidence="2">
    <location>
        <begin position="250"/>
        <end position="327"/>
    </location>
</feature>
<protein>
    <submittedName>
        <fullName evidence="3">13226_t:CDS:1</fullName>
    </submittedName>
</protein>
<dbReference type="GO" id="GO:0046394">
    <property type="term" value="P:carboxylic acid biosynthetic process"/>
    <property type="evidence" value="ECO:0007669"/>
    <property type="project" value="UniProtKB-ARBA"/>
</dbReference>
<evidence type="ECO:0000313" key="4">
    <source>
        <dbReference type="Proteomes" id="UP000789831"/>
    </source>
</evidence>
<keyword evidence="4" id="KW-1185">Reference proteome</keyword>
<dbReference type="Pfam" id="PF21389">
    <property type="entry name" value="CASTOR1_ACT-like"/>
    <property type="match status" value="1"/>
</dbReference>
<gene>
    <name evidence="3" type="ORF">AGERDE_LOCUS4045</name>
</gene>
<dbReference type="AlphaFoldDB" id="A0A9N9EWG5"/>
<dbReference type="PANTHER" id="PTHR31131">
    <property type="entry name" value="CHROMOSOME 1, WHOLE GENOME SHOTGUN SEQUENCE"/>
    <property type="match status" value="1"/>
</dbReference>
<proteinExistence type="predicted"/>
<evidence type="ECO:0000313" key="3">
    <source>
        <dbReference type="EMBL" id="CAG8496896.1"/>
    </source>
</evidence>
<accession>A0A9N9EWG5</accession>
<dbReference type="InterPro" id="IPR051719">
    <property type="entry name" value="CASTOR_mTORC1"/>
</dbReference>
<comment type="caution">
    <text evidence="3">The sequence shown here is derived from an EMBL/GenBank/DDBJ whole genome shotgun (WGS) entry which is preliminary data.</text>
</comment>
<dbReference type="Pfam" id="PF13840">
    <property type="entry name" value="ACT_7"/>
    <property type="match status" value="2"/>
</dbReference>
<reference evidence="3" key="1">
    <citation type="submission" date="2021-06" db="EMBL/GenBank/DDBJ databases">
        <authorList>
            <person name="Kallberg Y."/>
            <person name="Tangrot J."/>
            <person name="Rosling A."/>
        </authorList>
    </citation>
    <scope>NUCLEOTIDE SEQUENCE</scope>
    <source>
        <strain evidence="3">MT106</strain>
    </source>
</reference>
<name>A0A9N9EWG5_9GLOM</name>
<dbReference type="PANTHER" id="PTHR31131:SF6">
    <property type="entry name" value="CASTOR ACT DOMAIN-CONTAINING PROTEIN"/>
    <property type="match status" value="1"/>
</dbReference>
<feature type="domain" description="CASTOR ACT" evidence="1">
    <location>
        <begin position="334"/>
        <end position="391"/>
    </location>
</feature>
<dbReference type="InterPro" id="IPR045865">
    <property type="entry name" value="ACT-like_dom_sf"/>
</dbReference>
<sequence length="409" mass="46235">MSISILSVRLQIVSIPKNVFRASSTHAILRNIFFPTKDQTLFSITETALEVSVIADVDSIQRDFIPLKSIRPDVEITKNVFKALILENDDDNSGRRINDLSALLSRVGVSIFYLSTYQEDFVLVKEKRIPLVISTLQPLFNFMDIETPENLTIQKSVSENQQQIAITTPPAEEEEEFCFPVGSEPINICDYLKPHTSTPLSHASKDSILSTSPVFFTSNFAEKYPITKFENEEETMAEIRKQCPKRVTGHRLRLVGLNREFMEHMSIILIKILFFPELLEKPGDSNNESALSAQSRFLSYTATADGISLVTDESVLDEFPEHMLNMSSVPIPLRCIQMDLSRTGSLDKYGIVYSISNPLISSGINLLYLSTYKTANVLVQDSDLEESLRILDNVDAETQLERETYEELE</sequence>
<organism evidence="3 4">
    <name type="scientific">Ambispora gerdemannii</name>
    <dbReference type="NCBI Taxonomy" id="144530"/>
    <lineage>
        <taxon>Eukaryota</taxon>
        <taxon>Fungi</taxon>
        <taxon>Fungi incertae sedis</taxon>
        <taxon>Mucoromycota</taxon>
        <taxon>Glomeromycotina</taxon>
        <taxon>Glomeromycetes</taxon>
        <taxon>Archaeosporales</taxon>
        <taxon>Ambisporaceae</taxon>
        <taxon>Ambispora</taxon>
    </lineage>
</organism>
<dbReference type="InterPro" id="IPR049479">
    <property type="entry name" value="CASTOR1_ACT-like"/>
</dbReference>
<dbReference type="SUPFAM" id="SSF55021">
    <property type="entry name" value="ACT-like"/>
    <property type="match status" value="2"/>
</dbReference>
<feature type="domain" description="CASTOR ACT" evidence="1">
    <location>
        <begin position="97"/>
        <end position="137"/>
    </location>
</feature>
<dbReference type="Proteomes" id="UP000789831">
    <property type="component" value="Unassembled WGS sequence"/>
</dbReference>
<dbReference type="OrthoDB" id="58529at2759"/>